<dbReference type="AlphaFoldDB" id="A0A5N5UGD7"/>
<dbReference type="Proteomes" id="UP000326207">
    <property type="component" value="Unassembled WGS sequence"/>
</dbReference>
<sequence>MTGERLYDRLGGREGIADVVDDFYAQLVGDDELGEFFADADIKRLRETQTDFLCEVAGGPETYDGPSVRDAHLHVPFAPAHIDRAVELLYRSLEEHGVPDEDADAVVEAVTAYQEELLARPDDE</sequence>
<keyword evidence="3" id="KW-0479">Metal-binding</keyword>
<reference evidence="5 6" key="1">
    <citation type="submission" date="2019-10" db="EMBL/GenBank/DDBJ databases">
        <title>Unraveling microbial dark matter from salterns through culturing: the case of the genus Halosegnis.</title>
        <authorList>
            <person name="Duran-Viseras A."/>
            <person name="Andrei A.-S."/>
            <person name="Vera-Gargallo B."/>
            <person name="Ghai R."/>
            <person name="Sanchez-Porro C."/>
            <person name="Ventosa A."/>
        </authorList>
    </citation>
    <scope>NUCLEOTIDE SEQUENCE [LARGE SCALE GENOMIC DNA]</scope>
    <source>
        <strain evidence="5 6">F19-13</strain>
    </source>
</reference>
<proteinExistence type="predicted"/>
<evidence type="ECO:0000256" key="1">
    <source>
        <dbReference type="ARBA" id="ARBA00022448"/>
    </source>
</evidence>
<gene>
    <name evidence="5" type="ORF">DP108_09420</name>
</gene>
<dbReference type="GO" id="GO:0019825">
    <property type="term" value="F:oxygen binding"/>
    <property type="evidence" value="ECO:0007669"/>
    <property type="project" value="InterPro"/>
</dbReference>
<dbReference type="GO" id="GO:0020037">
    <property type="term" value="F:heme binding"/>
    <property type="evidence" value="ECO:0007669"/>
    <property type="project" value="InterPro"/>
</dbReference>
<evidence type="ECO:0000256" key="3">
    <source>
        <dbReference type="ARBA" id="ARBA00022723"/>
    </source>
</evidence>
<dbReference type="InterPro" id="IPR012292">
    <property type="entry name" value="Globin/Proto"/>
</dbReference>
<evidence type="ECO:0000256" key="2">
    <source>
        <dbReference type="ARBA" id="ARBA00022617"/>
    </source>
</evidence>
<dbReference type="InterPro" id="IPR009050">
    <property type="entry name" value="Globin-like_sf"/>
</dbReference>
<dbReference type="EMBL" id="QMDY01000004">
    <property type="protein sequence ID" value="KAB7517761.1"/>
    <property type="molecule type" value="Genomic_DNA"/>
</dbReference>
<dbReference type="GO" id="GO:0046872">
    <property type="term" value="F:metal ion binding"/>
    <property type="evidence" value="ECO:0007669"/>
    <property type="project" value="UniProtKB-KW"/>
</dbReference>
<evidence type="ECO:0000313" key="6">
    <source>
        <dbReference type="Proteomes" id="UP000326207"/>
    </source>
</evidence>
<dbReference type="Gene3D" id="1.10.490.10">
    <property type="entry name" value="Globins"/>
    <property type="match status" value="1"/>
</dbReference>
<dbReference type="SUPFAM" id="SSF46458">
    <property type="entry name" value="Globin-like"/>
    <property type="match status" value="1"/>
</dbReference>
<accession>A0A5N5UGD7</accession>
<dbReference type="InterPro" id="IPR001486">
    <property type="entry name" value="Hemoglobin_trunc"/>
</dbReference>
<evidence type="ECO:0000256" key="4">
    <source>
        <dbReference type="ARBA" id="ARBA00023004"/>
    </source>
</evidence>
<keyword evidence="4" id="KW-0408">Iron</keyword>
<dbReference type="RefSeq" id="WP_152156280.1">
    <property type="nucleotide sequence ID" value="NZ_QMDY01000004.1"/>
</dbReference>
<dbReference type="CDD" id="cd00454">
    <property type="entry name" value="TrHb1_N"/>
    <property type="match status" value="1"/>
</dbReference>
<dbReference type="Pfam" id="PF01152">
    <property type="entry name" value="Bac_globin"/>
    <property type="match status" value="1"/>
</dbReference>
<name>A0A5N5UGD7_9EURY</name>
<comment type="caution">
    <text evidence="5">The sequence shown here is derived from an EMBL/GenBank/DDBJ whole genome shotgun (WGS) entry which is preliminary data.</text>
</comment>
<protein>
    <submittedName>
        <fullName evidence="5">Group 1 truncated hemoglobin</fullName>
    </submittedName>
</protein>
<evidence type="ECO:0000313" key="5">
    <source>
        <dbReference type="EMBL" id="KAB7517761.1"/>
    </source>
</evidence>
<organism evidence="5 6">
    <name type="scientific">Halosegnis rubeus</name>
    <dbReference type="NCBI Taxonomy" id="2212850"/>
    <lineage>
        <taxon>Archaea</taxon>
        <taxon>Methanobacteriati</taxon>
        <taxon>Methanobacteriota</taxon>
        <taxon>Stenosarchaea group</taxon>
        <taxon>Halobacteria</taxon>
        <taxon>Halobacteriales</taxon>
        <taxon>Natronomonadaceae</taxon>
        <taxon>Halosegnis</taxon>
    </lineage>
</organism>
<keyword evidence="1" id="KW-0813">Transport</keyword>
<keyword evidence="2" id="KW-0349">Heme</keyword>